<name>A0ABP9WPW7_9GAMM</name>
<dbReference type="Gene3D" id="2.40.30.30">
    <property type="entry name" value="Riboflavin kinase-like"/>
    <property type="match status" value="1"/>
</dbReference>
<keyword evidence="18" id="KW-1185">Reference proteome</keyword>
<dbReference type="PIRSF" id="PIRSF004491">
    <property type="entry name" value="FAD_Synth"/>
    <property type="match status" value="1"/>
</dbReference>
<evidence type="ECO:0000256" key="11">
    <source>
        <dbReference type="ARBA" id="ARBA00022840"/>
    </source>
</evidence>
<keyword evidence="11 15" id="KW-0067">ATP-binding</keyword>
<dbReference type="Pfam" id="PF01687">
    <property type="entry name" value="Flavokinase"/>
    <property type="match status" value="1"/>
</dbReference>
<protein>
    <recommendedName>
        <fullName evidence="15">Riboflavin biosynthesis protein</fullName>
    </recommendedName>
    <domain>
        <recommendedName>
            <fullName evidence="15">Riboflavin kinase</fullName>
            <ecNumber evidence="15">2.7.1.26</ecNumber>
        </recommendedName>
        <alternativeName>
            <fullName evidence="15">Flavokinase</fullName>
        </alternativeName>
    </domain>
    <domain>
        <recommendedName>
            <fullName evidence="15">FMN adenylyltransferase</fullName>
            <ecNumber evidence="15">2.7.7.2</ecNumber>
        </recommendedName>
        <alternativeName>
            <fullName evidence="15">FAD pyrophosphorylase</fullName>
        </alternativeName>
        <alternativeName>
            <fullName evidence="15">FAD synthase</fullName>
        </alternativeName>
    </domain>
</protein>
<keyword evidence="6 15" id="KW-0808">Transferase</keyword>
<keyword evidence="5 15" id="KW-0288">FMN</keyword>
<dbReference type="InterPro" id="IPR015864">
    <property type="entry name" value="FAD_synthase"/>
</dbReference>
<accession>A0ABP9WPW7</accession>
<comment type="pathway">
    <text evidence="2 15">Cofactor biosynthesis; FAD biosynthesis; FAD from FMN: step 1/1.</text>
</comment>
<keyword evidence="7 15" id="KW-0548">Nucleotidyltransferase</keyword>
<comment type="caution">
    <text evidence="17">The sequence shown here is derived from an EMBL/GenBank/DDBJ whole genome shotgun (WGS) entry which is preliminary data.</text>
</comment>
<dbReference type="Pfam" id="PF06574">
    <property type="entry name" value="FAD_syn"/>
    <property type="match status" value="1"/>
</dbReference>
<dbReference type="GO" id="GO:0016779">
    <property type="term" value="F:nucleotidyltransferase activity"/>
    <property type="evidence" value="ECO:0007669"/>
    <property type="project" value="UniProtKB-KW"/>
</dbReference>
<reference evidence="17 18" key="1">
    <citation type="submission" date="2024-02" db="EMBL/GenBank/DDBJ databases">
        <title>Microbulbifer aestuariivivens NBRC 112533.</title>
        <authorList>
            <person name="Ichikawa N."/>
            <person name="Katano-Makiyama Y."/>
            <person name="Hidaka K."/>
        </authorList>
    </citation>
    <scope>NUCLEOTIDE SEQUENCE [LARGE SCALE GENOMIC DNA]</scope>
    <source>
        <strain evidence="17 18">NBRC 112533</strain>
    </source>
</reference>
<evidence type="ECO:0000313" key="18">
    <source>
        <dbReference type="Proteomes" id="UP001408594"/>
    </source>
</evidence>
<evidence type="ECO:0000313" key="17">
    <source>
        <dbReference type="EMBL" id="GAA5525069.1"/>
    </source>
</evidence>
<evidence type="ECO:0000256" key="3">
    <source>
        <dbReference type="ARBA" id="ARBA00005201"/>
    </source>
</evidence>
<dbReference type="NCBIfam" id="NF004162">
    <property type="entry name" value="PRK05627.1-5"/>
    <property type="match status" value="1"/>
</dbReference>
<dbReference type="InterPro" id="IPR023465">
    <property type="entry name" value="Riboflavin_kinase_dom_sf"/>
</dbReference>
<gene>
    <name evidence="17" type="primary">ribF</name>
    <name evidence="17" type="ORF">Maes01_01629</name>
</gene>
<dbReference type="InterPro" id="IPR014729">
    <property type="entry name" value="Rossmann-like_a/b/a_fold"/>
</dbReference>
<keyword evidence="9 15" id="KW-0418">Kinase</keyword>
<evidence type="ECO:0000256" key="13">
    <source>
        <dbReference type="ARBA" id="ARBA00047880"/>
    </source>
</evidence>
<dbReference type="InterPro" id="IPR023468">
    <property type="entry name" value="Riboflavin_kinase"/>
</dbReference>
<dbReference type="NCBIfam" id="NF004163">
    <property type="entry name" value="PRK05627.1-6"/>
    <property type="match status" value="1"/>
</dbReference>
<dbReference type="InterPro" id="IPR002606">
    <property type="entry name" value="Riboflavin_kinase_bac"/>
</dbReference>
<evidence type="ECO:0000256" key="9">
    <source>
        <dbReference type="ARBA" id="ARBA00022777"/>
    </source>
</evidence>
<comment type="function">
    <text evidence="1">Catalyzes the phosphorylation of riboflavin to FMN followed by the adenylation of FMN to FAD.</text>
</comment>
<dbReference type="GO" id="GO:0016301">
    <property type="term" value="F:kinase activity"/>
    <property type="evidence" value="ECO:0007669"/>
    <property type="project" value="UniProtKB-KW"/>
</dbReference>
<dbReference type="NCBIfam" id="TIGR00083">
    <property type="entry name" value="ribF"/>
    <property type="match status" value="1"/>
</dbReference>
<dbReference type="NCBIfam" id="NF004159">
    <property type="entry name" value="PRK05627.1-2"/>
    <property type="match status" value="1"/>
</dbReference>
<evidence type="ECO:0000256" key="6">
    <source>
        <dbReference type="ARBA" id="ARBA00022679"/>
    </source>
</evidence>
<dbReference type="Gene3D" id="3.40.50.620">
    <property type="entry name" value="HUPs"/>
    <property type="match status" value="1"/>
</dbReference>
<keyword evidence="4 15" id="KW-0285">Flavoprotein</keyword>
<comment type="catalytic activity">
    <reaction evidence="13 15">
        <text>riboflavin + ATP = FMN + ADP + H(+)</text>
        <dbReference type="Rhea" id="RHEA:14357"/>
        <dbReference type="ChEBI" id="CHEBI:15378"/>
        <dbReference type="ChEBI" id="CHEBI:30616"/>
        <dbReference type="ChEBI" id="CHEBI:57986"/>
        <dbReference type="ChEBI" id="CHEBI:58210"/>
        <dbReference type="ChEBI" id="CHEBI:456216"/>
        <dbReference type="EC" id="2.7.1.26"/>
    </reaction>
</comment>
<dbReference type="PANTHER" id="PTHR22749">
    <property type="entry name" value="RIBOFLAVIN KINASE/FMN ADENYLYLTRANSFERASE"/>
    <property type="match status" value="1"/>
</dbReference>
<evidence type="ECO:0000256" key="10">
    <source>
        <dbReference type="ARBA" id="ARBA00022827"/>
    </source>
</evidence>
<comment type="catalytic activity">
    <reaction evidence="14 15">
        <text>FMN + ATP + H(+) = FAD + diphosphate</text>
        <dbReference type="Rhea" id="RHEA:17237"/>
        <dbReference type="ChEBI" id="CHEBI:15378"/>
        <dbReference type="ChEBI" id="CHEBI:30616"/>
        <dbReference type="ChEBI" id="CHEBI:33019"/>
        <dbReference type="ChEBI" id="CHEBI:57692"/>
        <dbReference type="ChEBI" id="CHEBI:58210"/>
        <dbReference type="EC" id="2.7.7.2"/>
    </reaction>
</comment>
<dbReference type="EMBL" id="BAABRT010000011">
    <property type="protein sequence ID" value="GAA5525069.1"/>
    <property type="molecule type" value="Genomic_DNA"/>
</dbReference>
<evidence type="ECO:0000256" key="14">
    <source>
        <dbReference type="ARBA" id="ARBA00049494"/>
    </source>
</evidence>
<comment type="similarity">
    <text evidence="15">Belongs to the ribF family.</text>
</comment>
<evidence type="ECO:0000256" key="15">
    <source>
        <dbReference type="PIRNR" id="PIRNR004491"/>
    </source>
</evidence>
<comment type="pathway">
    <text evidence="3 15">Cofactor biosynthesis; FMN biosynthesis; FMN from riboflavin (ATP route): step 1/1.</text>
</comment>
<keyword evidence="12" id="KW-0511">Multifunctional enzyme</keyword>
<evidence type="ECO:0000256" key="2">
    <source>
        <dbReference type="ARBA" id="ARBA00004726"/>
    </source>
</evidence>
<dbReference type="InterPro" id="IPR015865">
    <property type="entry name" value="Riboflavin_kinase_bac/euk"/>
</dbReference>
<evidence type="ECO:0000256" key="7">
    <source>
        <dbReference type="ARBA" id="ARBA00022695"/>
    </source>
</evidence>
<dbReference type="RefSeq" id="WP_345550452.1">
    <property type="nucleotide sequence ID" value="NZ_BAABRT010000011.1"/>
</dbReference>
<keyword evidence="10 15" id="KW-0274">FAD</keyword>
<dbReference type="NCBIfam" id="NF004160">
    <property type="entry name" value="PRK05627.1-3"/>
    <property type="match status" value="1"/>
</dbReference>
<dbReference type="PANTHER" id="PTHR22749:SF6">
    <property type="entry name" value="RIBOFLAVIN KINASE"/>
    <property type="match status" value="1"/>
</dbReference>
<dbReference type="EC" id="2.7.1.26" evidence="15"/>
<dbReference type="SUPFAM" id="SSF82114">
    <property type="entry name" value="Riboflavin kinase-like"/>
    <property type="match status" value="1"/>
</dbReference>
<dbReference type="EC" id="2.7.7.2" evidence="15"/>
<sequence length="329" mass="37110">MVQERELIRGLHNLRPRHRGCVATIGSFDGVHRGHQAIIAQVRERARERGVPSVAIIFEPQPHEYFSGEKAPARLMRFKEKVLALFEAGVDRVLCLQFNEHLRTLGAEDFIRQVLVDGLDIRHLVVGDDFRFGCDRSGDYQLLQKIGREVGYTVEDTATLEIRGERVSSTRIRRALENGDFELAEILLGQPYQITGRVAPGRALGRQLGAPTANVRLHRYRSPLVGVYTVRVRATDAGELAPGRVEIDGVANVGFRPTVEGEGAQPLLEVNLFDFSGDLYGRELAVEFCHKLRDEEKFASLDQLKAQIAQDIRDARTWFEQNPRPSDRH</sequence>
<evidence type="ECO:0000256" key="12">
    <source>
        <dbReference type="ARBA" id="ARBA00023268"/>
    </source>
</evidence>
<evidence type="ECO:0000256" key="4">
    <source>
        <dbReference type="ARBA" id="ARBA00022630"/>
    </source>
</evidence>
<dbReference type="SMART" id="SM00904">
    <property type="entry name" value="Flavokinase"/>
    <property type="match status" value="1"/>
</dbReference>
<feature type="domain" description="Riboflavin kinase" evidence="16">
    <location>
        <begin position="187"/>
        <end position="320"/>
    </location>
</feature>
<organism evidence="17 18">
    <name type="scientific">Microbulbifer aestuariivivens</name>
    <dbReference type="NCBI Taxonomy" id="1908308"/>
    <lineage>
        <taxon>Bacteria</taxon>
        <taxon>Pseudomonadati</taxon>
        <taxon>Pseudomonadota</taxon>
        <taxon>Gammaproteobacteria</taxon>
        <taxon>Cellvibrionales</taxon>
        <taxon>Microbulbiferaceae</taxon>
        <taxon>Microbulbifer</taxon>
    </lineage>
</organism>
<evidence type="ECO:0000259" key="16">
    <source>
        <dbReference type="SMART" id="SM00904"/>
    </source>
</evidence>
<dbReference type="CDD" id="cd02064">
    <property type="entry name" value="FAD_synthetase_N"/>
    <property type="match status" value="1"/>
</dbReference>
<dbReference type="Proteomes" id="UP001408594">
    <property type="component" value="Unassembled WGS sequence"/>
</dbReference>
<keyword evidence="8 15" id="KW-0547">Nucleotide-binding</keyword>
<evidence type="ECO:0000256" key="1">
    <source>
        <dbReference type="ARBA" id="ARBA00002121"/>
    </source>
</evidence>
<proteinExistence type="inferred from homology"/>
<dbReference type="SUPFAM" id="SSF52374">
    <property type="entry name" value="Nucleotidylyl transferase"/>
    <property type="match status" value="1"/>
</dbReference>
<evidence type="ECO:0000256" key="8">
    <source>
        <dbReference type="ARBA" id="ARBA00022741"/>
    </source>
</evidence>
<evidence type="ECO:0000256" key="5">
    <source>
        <dbReference type="ARBA" id="ARBA00022643"/>
    </source>
</evidence>